<name>C3JXL9_PSEFS</name>
<gene>
    <name evidence="2" type="ordered locus">PFLU_3647</name>
</gene>
<dbReference type="KEGG" id="pfs:PFLU_3647"/>
<dbReference type="Proteomes" id="UP001152918">
    <property type="component" value="Chromosome"/>
</dbReference>
<dbReference type="HOGENOM" id="CLU_1667894_0_0_6"/>
<proteinExistence type="predicted"/>
<organism evidence="2">
    <name type="scientific">Pseudomonas fluorescens (strain SBW25)</name>
    <dbReference type="NCBI Taxonomy" id="216595"/>
    <lineage>
        <taxon>Bacteria</taxon>
        <taxon>Pseudomonadati</taxon>
        <taxon>Pseudomonadota</taxon>
        <taxon>Gammaproteobacteria</taxon>
        <taxon>Pseudomonadales</taxon>
        <taxon>Pseudomonadaceae</taxon>
        <taxon>Pseudomonas</taxon>
    </lineage>
</organism>
<accession>C3JXL9</accession>
<dbReference type="EMBL" id="AM181176">
    <property type="protein sequence ID" value="CAY49885.1"/>
    <property type="molecule type" value="Genomic_DNA"/>
</dbReference>
<sequence length="158" mass="17656">MRGIADGFSCCWSCFLTPAIGRLALTPMDVKTVDVESVFRDFRECLNTFDDWASSFWSFSALDVEQVFKVGDEVALVAPINRSLYPSSTVATCQANGKLTLVHIFQSAQYISQTELDELLKLGKNSIAHGLLVLSDEPLMFIYLSAISSWIRMLSRRC</sequence>
<dbReference type="EMBL" id="OV986001">
    <property type="protein sequence ID" value="CAI2797853.1"/>
    <property type="molecule type" value="Genomic_DNA"/>
</dbReference>
<dbReference type="eggNOG" id="COG3501">
    <property type="taxonomic scope" value="Bacteria"/>
</dbReference>
<protein>
    <submittedName>
        <fullName evidence="2">Uncharacterized protein</fullName>
    </submittedName>
</protein>
<evidence type="ECO:0000313" key="1">
    <source>
        <dbReference type="EMBL" id="CAI2797853.1"/>
    </source>
</evidence>
<reference evidence="2" key="1">
    <citation type="journal article" date="2009" name="Genome Biol.">
        <title>Genomic and genetic analyses of diversity and plant interactions of Pseudomonas fluorescens.</title>
        <authorList>
            <person name="Silby M.W."/>
            <person name="Cerdeno-Tarraga A.M."/>
            <person name="Vernikos G.S."/>
            <person name="Giddens S.R."/>
            <person name="Jackson R.W."/>
            <person name="Preston G.M."/>
            <person name="Zhang X.X."/>
            <person name="Moon C.D."/>
            <person name="Gehrig S.M."/>
            <person name="Godfrey S.A."/>
            <person name="Knight C.G."/>
            <person name="Malone J.G."/>
            <person name="Robinson Z."/>
            <person name="Spiers A.J."/>
            <person name="Harris S."/>
            <person name="Challis G.L."/>
            <person name="Yaxley A.M."/>
            <person name="Harris D."/>
            <person name="Seeger K."/>
            <person name="Murphy L."/>
            <person name="Rutter S."/>
            <person name="Squares R."/>
            <person name="Quail M.A."/>
            <person name="Saunders E."/>
            <person name="Mavromatis K."/>
            <person name="Brettin T.S."/>
            <person name="Bentley S.D."/>
            <person name="Hothersall J."/>
            <person name="Stephens E."/>
            <person name="Thomas C.M."/>
            <person name="Parkhill J."/>
            <person name="Levy S.B."/>
            <person name="Rainey P.B."/>
            <person name="Thomson N.R."/>
        </authorList>
    </citation>
    <scope>NUCLEOTIDE SEQUENCE [LARGE SCALE GENOMIC DNA]</scope>
    <source>
        <strain evidence="2">SBW25</strain>
    </source>
</reference>
<reference evidence="1" key="2">
    <citation type="submission" date="2023-10" db="EMBL/GenBank/DDBJ databases">
        <authorList>
            <person name="Fortmann-Grote C."/>
        </authorList>
    </citation>
    <scope>NUCLEOTIDE SEQUENCE</scope>
    <source>
        <strain evidence="1">SBW25</strain>
    </source>
</reference>
<evidence type="ECO:0000313" key="2">
    <source>
        <dbReference type="EMBL" id="CAY49885.1"/>
    </source>
</evidence>
<dbReference type="AlphaFoldDB" id="C3JXL9"/>